<keyword evidence="3" id="KW-1185">Reference proteome</keyword>
<sequence>MVEIQDIIPYLFSISVLYSLAYVYLWWSGGTSHDRQIGAQIELTLTEPTIPRVREWASLRHGLCRKVKRKESPDDDTSNCSSSIADTSATIRGGSTIQWPRQHSGLQLRADTALHY</sequence>
<gene>
    <name evidence="2" type="ORF">DFQ01_10368</name>
</gene>
<name>A0A2V2YWP5_9BACL</name>
<dbReference type="AlphaFoldDB" id="A0A2V2YWP5"/>
<dbReference type="Proteomes" id="UP000246635">
    <property type="component" value="Unassembled WGS sequence"/>
</dbReference>
<dbReference type="EMBL" id="QGTQ01000003">
    <property type="protein sequence ID" value="PWW06167.1"/>
    <property type="molecule type" value="Genomic_DNA"/>
</dbReference>
<keyword evidence="1" id="KW-0472">Membrane</keyword>
<accession>A0A2V2YWP5</accession>
<comment type="caution">
    <text evidence="2">The sequence shown here is derived from an EMBL/GenBank/DDBJ whole genome shotgun (WGS) entry which is preliminary data.</text>
</comment>
<evidence type="ECO:0000256" key="1">
    <source>
        <dbReference type="SAM" id="Phobius"/>
    </source>
</evidence>
<evidence type="ECO:0000313" key="3">
    <source>
        <dbReference type="Proteomes" id="UP000246635"/>
    </source>
</evidence>
<protein>
    <submittedName>
        <fullName evidence="2">Uncharacterized protein</fullName>
    </submittedName>
</protein>
<keyword evidence="1" id="KW-0812">Transmembrane</keyword>
<proteinExistence type="predicted"/>
<reference evidence="2 3" key="1">
    <citation type="submission" date="2018-05" db="EMBL/GenBank/DDBJ databases">
        <title>Genomic Encyclopedia of Type Strains, Phase III (KMG-III): the genomes of soil and plant-associated and newly described type strains.</title>
        <authorList>
            <person name="Whitman W."/>
        </authorList>
    </citation>
    <scope>NUCLEOTIDE SEQUENCE [LARGE SCALE GENOMIC DNA]</scope>
    <source>
        <strain evidence="2 3">CECT 5696</strain>
    </source>
</reference>
<organism evidence="2 3">
    <name type="scientific">Paenibacillus cellulosilyticus</name>
    <dbReference type="NCBI Taxonomy" id="375489"/>
    <lineage>
        <taxon>Bacteria</taxon>
        <taxon>Bacillati</taxon>
        <taxon>Bacillota</taxon>
        <taxon>Bacilli</taxon>
        <taxon>Bacillales</taxon>
        <taxon>Paenibacillaceae</taxon>
        <taxon>Paenibacillus</taxon>
    </lineage>
</organism>
<keyword evidence="1" id="KW-1133">Transmembrane helix</keyword>
<evidence type="ECO:0000313" key="2">
    <source>
        <dbReference type="EMBL" id="PWW06167.1"/>
    </source>
</evidence>
<feature type="transmembrane region" description="Helical" evidence="1">
    <location>
        <begin position="7"/>
        <end position="27"/>
    </location>
</feature>